<comment type="caution">
    <text evidence="5">The sequence shown here is derived from an EMBL/GenBank/DDBJ whole genome shotgun (WGS) entry which is preliminary data.</text>
</comment>
<feature type="compositionally biased region" description="Low complexity" evidence="2">
    <location>
        <begin position="163"/>
        <end position="201"/>
    </location>
</feature>
<dbReference type="InterPro" id="IPR018466">
    <property type="entry name" value="Kre9/Knh1-like_N"/>
</dbReference>
<keyword evidence="1 3" id="KW-0732">Signal</keyword>
<protein>
    <recommendedName>
        <fullName evidence="4">Yeast cell wall synthesis Kre9/Knh1-like N-terminal domain-containing protein</fullName>
    </recommendedName>
</protein>
<gene>
    <name evidence="5" type="ORF">VNI00_010688</name>
</gene>
<dbReference type="PANTHER" id="PTHR40633:SF1">
    <property type="entry name" value="GPI ANCHORED SERINE-THREONINE RICH PROTEIN (AFU_ORTHOLOGUE AFUA_1G03630)"/>
    <property type="match status" value="1"/>
</dbReference>
<evidence type="ECO:0000256" key="1">
    <source>
        <dbReference type="ARBA" id="ARBA00022729"/>
    </source>
</evidence>
<feature type="region of interest" description="Disordered" evidence="2">
    <location>
        <begin position="124"/>
        <end position="239"/>
    </location>
</feature>
<reference evidence="5 6" key="1">
    <citation type="submission" date="2024-01" db="EMBL/GenBank/DDBJ databases">
        <title>A draft genome for a cacao thread blight-causing isolate of Paramarasmius palmivorus.</title>
        <authorList>
            <person name="Baruah I.K."/>
            <person name="Bukari Y."/>
            <person name="Amoako-Attah I."/>
            <person name="Meinhardt L.W."/>
            <person name="Bailey B.A."/>
            <person name="Cohen S.P."/>
        </authorList>
    </citation>
    <scope>NUCLEOTIDE SEQUENCE [LARGE SCALE GENOMIC DNA]</scope>
    <source>
        <strain evidence="5 6">GH-12</strain>
    </source>
</reference>
<dbReference type="InterPro" id="IPR052982">
    <property type="entry name" value="SRP1/TIP1-like"/>
</dbReference>
<feature type="chain" id="PRO_5043407262" description="Yeast cell wall synthesis Kre9/Knh1-like N-terminal domain-containing protein" evidence="3">
    <location>
        <begin position="22"/>
        <end position="267"/>
    </location>
</feature>
<evidence type="ECO:0000256" key="3">
    <source>
        <dbReference type="SAM" id="SignalP"/>
    </source>
</evidence>
<sequence>MVAASSFTFLLASFAAVGVHAIVPDVSPTEPTPGTNYTSKCHIQWDKDQNGKWKDMSIQLMTGNNIPMTHLTTVATGLDGTTAGKFDYDCPKVTPNSQIYFYQFSAPGANGVLTWTGRFTITDADGNSVPPENTGTDGLGQPFLWGMGQLEDPSSAKPPPDYLATGTTGNSNSTTSASAGDSGDSGSSSSAPVLPTSAPTSGPDGSAATTGNNNPQSSGSPNSSGQGNAANNTTENRDNGAVSVSVSRAWQATLAIAVSASAFAVLL</sequence>
<feature type="signal peptide" evidence="3">
    <location>
        <begin position="1"/>
        <end position="21"/>
    </location>
</feature>
<proteinExistence type="predicted"/>
<evidence type="ECO:0000259" key="4">
    <source>
        <dbReference type="Pfam" id="PF10342"/>
    </source>
</evidence>
<dbReference type="AlphaFoldDB" id="A0AAW0CLA3"/>
<feature type="compositionally biased region" description="Low complexity" evidence="2">
    <location>
        <begin position="211"/>
        <end position="232"/>
    </location>
</feature>
<dbReference type="EMBL" id="JAYKXP010000043">
    <property type="protein sequence ID" value="KAK7038800.1"/>
    <property type="molecule type" value="Genomic_DNA"/>
</dbReference>
<dbReference type="Proteomes" id="UP001383192">
    <property type="component" value="Unassembled WGS sequence"/>
</dbReference>
<evidence type="ECO:0000313" key="5">
    <source>
        <dbReference type="EMBL" id="KAK7038800.1"/>
    </source>
</evidence>
<dbReference type="Pfam" id="PF10342">
    <property type="entry name" value="Kre9_KNH"/>
    <property type="match status" value="1"/>
</dbReference>
<accession>A0AAW0CLA3</accession>
<name>A0AAW0CLA3_9AGAR</name>
<feature type="domain" description="Yeast cell wall synthesis Kre9/Knh1-like N-terminal" evidence="4">
    <location>
        <begin position="31"/>
        <end position="121"/>
    </location>
</feature>
<evidence type="ECO:0000256" key="2">
    <source>
        <dbReference type="SAM" id="MobiDB-lite"/>
    </source>
</evidence>
<dbReference type="PANTHER" id="PTHR40633">
    <property type="entry name" value="MATRIX PROTEIN, PUTATIVE (AFU_ORTHOLOGUE AFUA_8G05410)-RELATED"/>
    <property type="match status" value="1"/>
</dbReference>
<organism evidence="5 6">
    <name type="scientific">Paramarasmius palmivorus</name>
    <dbReference type="NCBI Taxonomy" id="297713"/>
    <lineage>
        <taxon>Eukaryota</taxon>
        <taxon>Fungi</taxon>
        <taxon>Dikarya</taxon>
        <taxon>Basidiomycota</taxon>
        <taxon>Agaricomycotina</taxon>
        <taxon>Agaricomycetes</taxon>
        <taxon>Agaricomycetidae</taxon>
        <taxon>Agaricales</taxon>
        <taxon>Marasmiineae</taxon>
        <taxon>Marasmiaceae</taxon>
        <taxon>Paramarasmius</taxon>
    </lineage>
</organism>
<keyword evidence="6" id="KW-1185">Reference proteome</keyword>
<evidence type="ECO:0000313" key="6">
    <source>
        <dbReference type="Proteomes" id="UP001383192"/>
    </source>
</evidence>